<reference evidence="3 4" key="2">
    <citation type="journal article" date="2023" name="ChemBioChem">
        <title>Acyltransferase Domain Exchange between Two Independent Type I Polyketide Synthases in the Same Producer Strain of Macrolide Antibiotics.</title>
        <authorList>
            <person name="Kudo F."/>
            <person name="Kishikawa K."/>
            <person name="Tsuboi K."/>
            <person name="Kido T."/>
            <person name="Usui T."/>
            <person name="Hashimoto J."/>
            <person name="Shin-Ya K."/>
            <person name="Miyanaga A."/>
            <person name="Eguchi T."/>
        </authorList>
    </citation>
    <scope>NUCLEOTIDE SEQUENCE [LARGE SCALE GENOMIC DNA]</scope>
    <source>
        <strain evidence="3 4">A-8890</strain>
    </source>
</reference>
<gene>
    <name evidence="3" type="ORF">SGFS_010680</name>
</gene>
<feature type="compositionally biased region" description="Basic and acidic residues" evidence="1">
    <location>
        <begin position="194"/>
        <end position="203"/>
    </location>
</feature>
<evidence type="ECO:0000256" key="1">
    <source>
        <dbReference type="SAM" id="MobiDB-lite"/>
    </source>
</evidence>
<dbReference type="Pfam" id="PF07690">
    <property type="entry name" value="MFS_1"/>
    <property type="match status" value="1"/>
</dbReference>
<dbReference type="PANTHER" id="PTHR23546:SF1">
    <property type="entry name" value="MEMBRANE PROTEIN"/>
    <property type="match status" value="1"/>
</dbReference>
<evidence type="ECO:0000256" key="2">
    <source>
        <dbReference type="SAM" id="Phobius"/>
    </source>
</evidence>
<name>A0ABM7F2A3_9ACTN</name>
<organism evidence="3 4">
    <name type="scientific">Streptomyces graminofaciens</name>
    <dbReference type="NCBI Taxonomy" id="68212"/>
    <lineage>
        <taxon>Bacteria</taxon>
        <taxon>Bacillati</taxon>
        <taxon>Actinomycetota</taxon>
        <taxon>Actinomycetes</taxon>
        <taxon>Kitasatosporales</taxon>
        <taxon>Streptomycetaceae</taxon>
        <taxon>Streptomyces</taxon>
    </lineage>
</organism>
<reference evidence="3 4" key="1">
    <citation type="journal article" date="2010" name="ChemBioChem">
        <title>Cloning and characterization of the biosynthetic gene cluster of 16-membered macrolide antibiotic FD-891: involvement of a dual functional cytochrome P450 monooxygenase catalyzing epoxidation and hydroxylation.</title>
        <authorList>
            <person name="Kudo F."/>
            <person name="Motegi A."/>
            <person name="Mizoue K."/>
            <person name="Eguchi T."/>
        </authorList>
    </citation>
    <scope>NUCLEOTIDE SEQUENCE [LARGE SCALE GENOMIC DNA]</scope>
    <source>
        <strain evidence="3 4">A-8890</strain>
    </source>
</reference>
<sequence length="407" mass="42123">MTAVALPVARPAFGRRQVHAVAACYFVASFAALGLPPNFTQILPEPGDRTARWAGVLYVVPTVSSAVTAPMWGRPADRLGRKRLLLRAQLGLAGSFLIAGWADSIAMFTGALLLQCIPGGTVGASNGYPGAALEGSSLSKALTLMQGRARAALVVAPIVVGALSPWLPPHRQYALLALLPLAAALLPAALPEPGEGRRQEQRETQSTADASNADTSPSGALRTLYALEFVFVFSAVISYPYLVFLVEERLPGASAALSGLLFALPHLCYLVTAVPVHRAIHTRPRPGMAFGFALIALGLAGHGVAHTLPALIAVRLLLGAGLTLGMVGLSILAADCARGRAPGGMFGSPESFSKAGAFAAGMTAALGSVRFRRAAPVLTGGAVAALTAPATLLPPHLPSRLRNRWSH</sequence>
<dbReference type="SUPFAM" id="SSF103473">
    <property type="entry name" value="MFS general substrate transporter"/>
    <property type="match status" value="1"/>
</dbReference>
<keyword evidence="4" id="KW-1185">Reference proteome</keyword>
<evidence type="ECO:0000313" key="4">
    <source>
        <dbReference type="Proteomes" id="UP001321542"/>
    </source>
</evidence>
<feature type="transmembrane region" description="Helical" evidence="2">
    <location>
        <begin position="224"/>
        <end position="243"/>
    </location>
</feature>
<keyword evidence="2" id="KW-1133">Transmembrane helix</keyword>
<feature type="transmembrane region" description="Helical" evidence="2">
    <location>
        <begin position="288"/>
        <end position="305"/>
    </location>
</feature>
<feature type="transmembrane region" description="Helical" evidence="2">
    <location>
        <begin position="51"/>
        <end position="72"/>
    </location>
</feature>
<dbReference type="RefSeq" id="WP_286247972.1">
    <property type="nucleotide sequence ID" value="NZ_AP018448.1"/>
</dbReference>
<keyword evidence="2" id="KW-0472">Membrane</keyword>
<proteinExistence type="predicted"/>
<dbReference type="Proteomes" id="UP001321542">
    <property type="component" value="Chromosome"/>
</dbReference>
<feature type="transmembrane region" description="Helical" evidence="2">
    <location>
        <begin position="255"/>
        <end position="276"/>
    </location>
</feature>
<dbReference type="EMBL" id="AP018448">
    <property type="protein sequence ID" value="BBC29774.1"/>
    <property type="molecule type" value="Genomic_DNA"/>
</dbReference>
<evidence type="ECO:0008006" key="5">
    <source>
        <dbReference type="Google" id="ProtNLM"/>
    </source>
</evidence>
<protein>
    <recommendedName>
        <fullName evidence="5">MFS transporter</fullName>
    </recommendedName>
</protein>
<feature type="transmembrane region" description="Helical" evidence="2">
    <location>
        <begin position="20"/>
        <end position="39"/>
    </location>
</feature>
<feature type="compositionally biased region" description="Polar residues" evidence="1">
    <location>
        <begin position="204"/>
        <end position="216"/>
    </location>
</feature>
<keyword evidence="2" id="KW-0812">Transmembrane</keyword>
<feature type="transmembrane region" description="Helical" evidence="2">
    <location>
        <begin position="311"/>
        <end position="334"/>
    </location>
</feature>
<dbReference type="Gene3D" id="1.20.1250.20">
    <property type="entry name" value="MFS general substrate transporter like domains"/>
    <property type="match status" value="2"/>
</dbReference>
<evidence type="ECO:0000313" key="3">
    <source>
        <dbReference type="EMBL" id="BBC29774.1"/>
    </source>
</evidence>
<feature type="transmembrane region" description="Helical" evidence="2">
    <location>
        <begin position="173"/>
        <end position="190"/>
    </location>
</feature>
<feature type="region of interest" description="Disordered" evidence="1">
    <location>
        <begin position="192"/>
        <end position="216"/>
    </location>
</feature>
<dbReference type="PANTHER" id="PTHR23546">
    <property type="entry name" value="TRANSPORT PROTEIN"/>
    <property type="match status" value="1"/>
</dbReference>
<dbReference type="InterPro" id="IPR011701">
    <property type="entry name" value="MFS"/>
</dbReference>
<dbReference type="InterPro" id="IPR036259">
    <property type="entry name" value="MFS_trans_sf"/>
</dbReference>
<accession>A0ABM7F2A3</accession>